<evidence type="ECO:0000256" key="4">
    <source>
        <dbReference type="SAM" id="MobiDB-lite"/>
    </source>
</evidence>
<dbReference type="PRINTS" id="PR00412">
    <property type="entry name" value="EPOXHYDRLASE"/>
</dbReference>
<feature type="compositionally biased region" description="Basic residues" evidence="4">
    <location>
        <begin position="29"/>
        <end position="44"/>
    </location>
</feature>
<comment type="caution">
    <text evidence="6">The sequence shown here is derived from an EMBL/GenBank/DDBJ whole genome shotgun (WGS) entry which is preliminary data.</text>
</comment>
<dbReference type="EMBL" id="SDPO01000001">
    <property type="protein sequence ID" value="RXZ50317.1"/>
    <property type="molecule type" value="Genomic_DNA"/>
</dbReference>
<dbReference type="InterPro" id="IPR010497">
    <property type="entry name" value="Epoxide_hydro_N"/>
</dbReference>
<dbReference type="PANTHER" id="PTHR21661:SF35">
    <property type="entry name" value="EPOXIDE HYDROLASE"/>
    <property type="match status" value="1"/>
</dbReference>
<dbReference type="InterPro" id="IPR000639">
    <property type="entry name" value="Epox_hydrolase-like"/>
</dbReference>
<dbReference type="Pfam" id="PF06441">
    <property type="entry name" value="EHN"/>
    <property type="match status" value="1"/>
</dbReference>
<keyword evidence="7" id="KW-1185">Reference proteome</keyword>
<name>A0A4Q2JUP0_9MICO</name>
<evidence type="ECO:0000256" key="3">
    <source>
        <dbReference type="ARBA" id="ARBA00022801"/>
    </source>
</evidence>
<gene>
    <name evidence="6" type="ORF">ESP57_00365</name>
</gene>
<evidence type="ECO:0000259" key="5">
    <source>
        <dbReference type="Pfam" id="PF06441"/>
    </source>
</evidence>
<proteinExistence type="inferred from homology"/>
<evidence type="ECO:0000313" key="7">
    <source>
        <dbReference type="Proteomes" id="UP000292935"/>
    </source>
</evidence>
<organism evidence="6 7">
    <name type="scientific">Agromyces fucosus</name>
    <dbReference type="NCBI Taxonomy" id="41985"/>
    <lineage>
        <taxon>Bacteria</taxon>
        <taxon>Bacillati</taxon>
        <taxon>Actinomycetota</taxon>
        <taxon>Actinomycetes</taxon>
        <taxon>Micrococcales</taxon>
        <taxon>Microbacteriaceae</taxon>
        <taxon>Agromyces</taxon>
    </lineage>
</organism>
<sequence>MAGGARRPRRLDAAERSRGARARPGGRPGIRRAAGRGTRAHRRSLPCSARGGPHSGRGARRARRLVDPGRRARRCGRARVSRTRCAGGGTGVSAAGDPFTIHVPDAELDDLRRRLRGTRFVQASSSRSWAGGVDPGYLAGLVSEWAETFDWRSVESSLNRLDHRQALVHGTRVHFVRASAGAADGVVVPLLLMHGWPSSFLEMLPLADALQAEGERHGLRFDLVIPSMPGFVFSELPEAPLTREVMADLMCELMRQVVGDARFGVFGGDIGGTVAAWIAAKHPDRVLGLYMIHPPFPAEFTEPLTPAERALLEAEAEFDEGDGGYSAIMITRPDTIGAALIDSPAGLLAWIIDKLRDWSDAGGDLERRFDRATLLTLATLYWSTGSIGTSFRQYFDFPANAPRPMIRVPAGFTLSAEAIIRDLPRSIAERACSDIRAWHPATVGGHFMAHEEPELLAGHLAAFFGELGRPREI</sequence>
<accession>A0A4Q2JUP0</accession>
<dbReference type="SUPFAM" id="SSF53474">
    <property type="entry name" value="alpha/beta-Hydrolases"/>
    <property type="match status" value="1"/>
</dbReference>
<dbReference type="GO" id="GO:0004301">
    <property type="term" value="F:epoxide hydrolase activity"/>
    <property type="evidence" value="ECO:0007669"/>
    <property type="project" value="TreeGrafter"/>
</dbReference>
<reference evidence="6 7" key="1">
    <citation type="submission" date="2019-01" db="EMBL/GenBank/DDBJ databases">
        <authorList>
            <person name="Li J."/>
        </authorList>
    </citation>
    <scope>NUCLEOTIDE SEQUENCE [LARGE SCALE GENOMIC DNA]</scope>
    <source>
        <strain evidence="6 7">CCUG 35506</strain>
    </source>
</reference>
<feature type="region of interest" description="Disordered" evidence="4">
    <location>
        <begin position="1"/>
        <end position="63"/>
    </location>
</feature>
<dbReference type="PANTHER" id="PTHR21661">
    <property type="entry name" value="EPOXIDE HYDROLASE 1-RELATED"/>
    <property type="match status" value="1"/>
</dbReference>
<dbReference type="OrthoDB" id="27092at2"/>
<evidence type="ECO:0000256" key="2">
    <source>
        <dbReference type="ARBA" id="ARBA00022797"/>
    </source>
</evidence>
<dbReference type="AlphaFoldDB" id="A0A4Q2JUP0"/>
<keyword evidence="2" id="KW-0058">Aromatic hydrocarbons catabolism</keyword>
<protein>
    <submittedName>
        <fullName evidence="6">Epoxide hydrolase</fullName>
    </submittedName>
</protein>
<evidence type="ECO:0000313" key="6">
    <source>
        <dbReference type="EMBL" id="RXZ50317.1"/>
    </source>
</evidence>
<comment type="similarity">
    <text evidence="1">Belongs to the peptidase S33 family.</text>
</comment>
<dbReference type="InterPro" id="IPR029058">
    <property type="entry name" value="AB_hydrolase_fold"/>
</dbReference>
<evidence type="ECO:0000256" key="1">
    <source>
        <dbReference type="ARBA" id="ARBA00010088"/>
    </source>
</evidence>
<dbReference type="Proteomes" id="UP000292935">
    <property type="component" value="Unassembled WGS sequence"/>
</dbReference>
<keyword evidence="3 6" id="KW-0378">Hydrolase</keyword>
<dbReference type="Gene3D" id="3.40.50.1820">
    <property type="entry name" value="alpha/beta hydrolase"/>
    <property type="match status" value="1"/>
</dbReference>
<dbReference type="GO" id="GO:0097176">
    <property type="term" value="P:epoxide metabolic process"/>
    <property type="evidence" value="ECO:0007669"/>
    <property type="project" value="TreeGrafter"/>
</dbReference>
<feature type="domain" description="Epoxide hydrolase N-terminal" evidence="5">
    <location>
        <begin position="97"/>
        <end position="203"/>
    </location>
</feature>